<evidence type="ECO:0000256" key="11">
    <source>
        <dbReference type="ARBA" id="ARBA00041785"/>
    </source>
</evidence>
<dbReference type="Gene3D" id="1.10.225.10">
    <property type="entry name" value="Saposin-like"/>
    <property type="match status" value="2"/>
</dbReference>
<evidence type="ECO:0000256" key="9">
    <source>
        <dbReference type="ARBA" id="ARBA00037221"/>
    </source>
</evidence>
<dbReference type="Proteomes" id="UP001141806">
    <property type="component" value="Unassembled WGS sequence"/>
</dbReference>
<keyword evidence="5" id="KW-0645">Protease</keyword>
<dbReference type="PRINTS" id="PR01797">
    <property type="entry name" value="SAPOSIN"/>
</dbReference>
<organism evidence="14 15">
    <name type="scientific">Protea cynaroides</name>
    <dbReference type="NCBI Taxonomy" id="273540"/>
    <lineage>
        <taxon>Eukaryota</taxon>
        <taxon>Viridiplantae</taxon>
        <taxon>Streptophyta</taxon>
        <taxon>Embryophyta</taxon>
        <taxon>Tracheophyta</taxon>
        <taxon>Spermatophyta</taxon>
        <taxon>Magnoliopsida</taxon>
        <taxon>Proteales</taxon>
        <taxon>Proteaceae</taxon>
        <taxon>Protea</taxon>
    </lineage>
</organism>
<evidence type="ECO:0000313" key="15">
    <source>
        <dbReference type="Proteomes" id="UP001141806"/>
    </source>
</evidence>
<evidence type="ECO:0000313" key="14">
    <source>
        <dbReference type="EMBL" id="KAJ4980060.1"/>
    </source>
</evidence>
<dbReference type="PANTHER" id="PTHR11480">
    <property type="entry name" value="SAPOSIN-RELATED"/>
    <property type="match status" value="1"/>
</dbReference>
<dbReference type="FunFam" id="1.10.225.10:FF:000008">
    <property type="entry name" value="Pulmonary surfactant-associated protein B"/>
    <property type="match status" value="1"/>
</dbReference>
<dbReference type="Pfam" id="PF03489">
    <property type="entry name" value="SapB_2"/>
    <property type="match status" value="1"/>
</dbReference>
<reference evidence="14" key="1">
    <citation type="journal article" date="2023" name="Plant J.">
        <title>The genome of the king protea, Protea cynaroides.</title>
        <authorList>
            <person name="Chang J."/>
            <person name="Duong T.A."/>
            <person name="Schoeman C."/>
            <person name="Ma X."/>
            <person name="Roodt D."/>
            <person name="Barker N."/>
            <person name="Li Z."/>
            <person name="Van de Peer Y."/>
            <person name="Mizrachi E."/>
        </authorList>
    </citation>
    <scope>NUCLEOTIDE SEQUENCE</scope>
    <source>
        <tissue evidence="14">Young leaves</tissue>
    </source>
</reference>
<proteinExistence type="predicted"/>
<dbReference type="GO" id="GO:0006665">
    <property type="term" value="P:sphingolipid metabolic process"/>
    <property type="evidence" value="ECO:0007669"/>
    <property type="project" value="InterPro"/>
</dbReference>
<evidence type="ECO:0000256" key="3">
    <source>
        <dbReference type="ARBA" id="ARBA00022729"/>
    </source>
</evidence>
<dbReference type="InterPro" id="IPR008373">
    <property type="entry name" value="Saposin"/>
</dbReference>
<dbReference type="GO" id="GO:0005576">
    <property type="term" value="C:extracellular region"/>
    <property type="evidence" value="ECO:0007669"/>
    <property type="project" value="UniProtKB-SubCell"/>
</dbReference>
<evidence type="ECO:0000256" key="5">
    <source>
        <dbReference type="ARBA" id="ARBA00022750"/>
    </source>
</evidence>
<feature type="domain" description="Saposin B-type" evidence="13">
    <location>
        <begin position="139"/>
        <end position="219"/>
    </location>
</feature>
<accession>A0A9Q0L0K2</accession>
<protein>
    <recommendedName>
        <fullName evidence="10">Pulmonary surfactant-associated protein B</fullName>
    </recommendedName>
    <alternativeName>
        <fullName evidence="11">Pulmonary surfactant-associated proteolipid SPL(Phe)</fullName>
    </alternativeName>
</protein>
<dbReference type="InterPro" id="IPR011001">
    <property type="entry name" value="Saposin-like"/>
</dbReference>
<evidence type="ECO:0000256" key="1">
    <source>
        <dbReference type="ARBA" id="ARBA00004239"/>
    </source>
</evidence>
<dbReference type="PROSITE" id="PS50015">
    <property type="entry name" value="SAP_B"/>
    <property type="match status" value="2"/>
</dbReference>
<feature type="chain" id="PRO_5040333729" description="Pulmonary surfactant-associated protein B" evidence="12">
    <location>
        <begin position="23"/>
        <end position="237"/>
    </location>
</feature>
<keyword evidence="2" id="KW-0964">Secreted</keyword>
<dbReference type="SMART" id="SM00741">
    <property type="entry name" value="SapB"/>
    <property type="match status" value="2"/>
</dbReference>
<dbReference type="OrthoDB" id="69496at2759"/>
<keyword evidence="15" id="KW-1185">Reference proteome</keyword>
<feature type="domain" description="Saposin B-type" evidence="13">
    <location>
        <begin position="53"/>
        <end position="132"/>
    </location>
</feature>
<comment type="caution">
    <text evidence="14">The sequence shown here is derived from an EMBL/GenBank/DDBJ whole genome shotgun (WGS) entry which is preliminary data.</text>
</comment>
<evidence type="ECO:0000256" key="7">
    <source>
        <dbReference type="ARBA" id="ARBA00023157"/>
    </source>
</evidence>
<dbReference type="InterPro" id="IPR008138">
    <property type="entry name" value="SapB_2"/>
</dbReference>
<evidence type="ECO:0000256" key="6">
    <source>
        <dbReference type="ARBA" id="ARBA00023145"/>
    </source>
</evidence>
<dbReference type="GO" id="GO:0004190">
    <property type="term" value="F:aspartic-type endopeptidase activity"/>
    <property type="evidence" value="ECO:0007669"/>
    <property type="project" value="UniProtKB-KW"/>
</dbReference>
<evidence type="ECO:0000259" key="13">
    <source>
        <dbReference type="PROSITE" id="PS50015"/>
    </source>
</evidence>
<name>A0A9Q0L0K2_9MAGN</name>
<evidence type="ECO:0000256" key="12">
    <source>
        <dbReference type="SAM" id="SignalP"/>
    </source>
</evidence>
<dbReference type="AlphaFoldDB" id="A0A9Q0L0K2"/>
<keyword evidence="6" id="KW-0865">Zymogen</keyword>
<feature type="signal peptide" evidence="12">
    <location>
        <begin position="1"/>
        <end position="22"/>
    </location>
</feature>
<keyword evidence="8" id="KW-0325">Glycoprotein</keyword>
<dbReference type="GO" id="GO:0016020">
    <property type="term" value="C:membrane"/>
    <property type="evidence" value="ECO:0007669"/>
    <property type="project" value="GOC"/>
</dbReference>
<dbReference type="GO" id="GO:0005764">
    <property type="term" value="C:lysosome"/>
    <property type="evidence" value="ECO:0007669"/>
    <property type="project" value="InterPro"/>
</dbReference>
<keyword evidence="7" id="KW-1015">Disulfide bond</keyword>
<dbReference type="PANTHER" id="PTHR11480:SF3">
    <property type="entry name" value="BCDNA.GH08312"/>
    <property type="match status" value="1"/>
</dbReference>
<dbReference type="EMBL" id="JAMYWD010000002">
    <property type="protein sequence ID" value="KAJ4980060.1"/>
    <property type="molecule type" value="Genomic_DNA"/>
</dbReference>
<evidence type="ECO:0000256" key="4">
    <source>
        <dbReference type="ARBA" id="ARBA00022737"/>
    </source>
</evidence>
<dbReference type="InterPro" id="IPR051428">
    <property type="entry name" value="Sphingo_Act-Surfact_Prot"/>
</dbReference>
<dbReference type="InterPro" id="IPR008139">
    <property type="entry name" value="SaposinB_dom"/>
</dbReference>
<keyword evidence="3 12" id="KW-0732">Signal</keyword>
<gene>
    <name evidence="14" type="ORF">NE237_010840</name>
</gene>
<evidence type="ECO:0000256" key="8">
    <source>
        <dbReference type="ARBA" id="ARBA00023180"/>
    </source>
</evidence>
<comment type="function">
    <text evidence="9">Pulmonary surfactant-associated proteins promote alveolar stability by lowering the surface tension at the air-liquid interface in the peripheral air spaces. SP-B increases the collapse pressure of palmitic acid to nearly 70 millinewtons per meter.</text>
</comment>
<keyword evidence="5" id="KW-0378">Hydrolase</keyword>
<keyword evidence="4" id="KW-0677">Repeat</keyword>
<dbReference type="InterPro" id="IPR007856">
    <property type="entry name" value="SapB_1"/>
</dbReference>
<keyword evidence="5" id="KW-0064">Aspartyl protease</keyword>
<evidence type="ECO:0000256" key="10">
    <source>
        <dbReference type="ARBA" id="ARBA00041094"/>
    </source>
</evidence>
<dbReference type="Pfam" id="PF05184">
    <property type="entry name" value="SapB_1"/>
    <property type="match status" value="2"/>
</dbReference>
<evidence type="ECO:0000256" key="2">
    <source>
        <dbReference type="ARBA" id="ARBA00022525"/>
    </source>
</evidence>
<dbReference type="SUPFAM" id="SSF47862">
    <property type="entry name" value="Saposin"/>
    <property type="match status" value="2"/>
</dbReference>
<comment type="subcellular location">
    <subcellularLocation>
        <location evidence="1">Secreted</location>
        <location evidence="1">Extracellular space</location>
    </subcellularLocation>
</comment>
<sequence length="237" mass="26622">MVVRVGLVFLVVLGISWACVDARTLTISDLSVAQISYEEPKSKIQASTIAATDDRVCTLCEQFTAQALEYLDENKTQTQIIEELHLACQKLLSFKQQCIMVVDYYAPLFFMELDTIEPEGFCKRMDLCDQVLIFSPEQKQNGCTLCHNTVEEILAKLKDPDTQLDIIEMLLKGCDAVESYVKECKKLVFEYGPLLMDNAEQFLEVTDICTVLHACKSSATGVGEAFFHVEKSMLSES</sequence>